<evidence type="ECO:0000256" key="2">
    <source>
        <dbReference type="ARBA" id="ARBA00023253"/>
    </source>
</evidence>
<name>A0ABD3MPC4_9STRA</name>
<dbReference type="PANTHER" id="PTHR31288">
    <property type="entry name" value="O-FUCOSYLTRANSFERASE FAMILY PROTEIN"/>
    <property type="match status" value="1"/>
</dbReference>
<dbReference type="Proteomes" id="UP001530400">
    <property type="component" value="Unassembled WGS sequence"/>
</dbReference>
<keyword evidence="1" id="KW-0808">Transferase</keyword>
<evidence type="ECO:0000256" key="1">
    <source>
        <dbReference type="ARBA" id="ARBA00022679"/>
    </source>
</evidence>
<protein>
    <recommendedName>
        <fullName evidence="7">O-fucosyltransferase family protein</fullName>
    </recommendedName>
</protein>
<dbReference type="GO" id="GO:0006004">
    <property type="term" value="P:fucose metabolic process"/>
    <property type="evidence" value="ECO:0007669"/>
    <property type="project" value="UniProtKB-KW"/>
</dbReference>
<gene>
    <name evidence="5" type="ORF">ACHAWO_008733</name>
</gene>
<dbReference type="AlphaFoldDB" id="A0ABD3MPC4"/>
<keyword evidence="4" id="KW-0732">Signal</keyword>
<evidence type="ECO:0008006" key="7">
    <source>
        <dbReference type="Google" id="ProtNLM"/>
    </source>
</evidence>
<keyword evidence="2" id="KW-0294">Fucose metabolism</keyword>
<evidence type="ECO:0000256" key="4">
    <source>
        <dbReference type="SAM" id="SignalP"/>
    </source>
</evidence>
<proteinExistence type="predicted"/>
<evidence type="ECO:0000313" key="5">
    <source>
        <dbReference type="EMBL" id="KAL3764738.1"/>
    </source>
</evidence>
<keyword evidence="3" id="KW-0119">Carbohydrate metabolism</keyword>
<comment type="caution">
    <text evidence="5">The sequence shown here is derived from an EMBL/GenBank/DDBJ whole genome shotgun (WGS) entry which is preliminary data.</text>
</comment>
<dbReference type="PANTHER" id="PTHR31288:SF22">
    <property type="entry name" value="O-FUCOSYLTRANSFERASE 9"/>
    <property type="match status" value="1"/>
</dbReference>
<dbReference type="InterPro" id="IPR024709">
    <property type="entry name" value="FucosylTrfase_pln"/>
</dbReference>
<dbReference type="Pfam" id="PF10250">
    <property type="entry name" value="O-FucT"/>
    <property type="match status" value="1"/>
</dbReference>
<dbReference type="EMBL" id="JALLPJ020001414">
    <property type="protein sequence ID" value="KAL3764738.1"/>
    <property type="molecule type" value="Genomic_DNA"/>
</dbReference>
<evidence type="ECO:0000256" key="3">
    <source>
        <dbReference type="ARBA" id="ARBA00023277"/>
    </source>
</evidence>
<evidence type="ECO:0000313" key="6">
    <source>
        <dbReference type="Proteomes" id="UP001530400"/>
    </source>
</evidence>
<organism evidence="5 6">
    <name type="scientific">Cyclotella atomus</name>
    <dbReference type="NCBI Taxonomy" id="382360"/>
    <lineage>
        <taxon>Eukaryota</taxon>
        <taxon>Sar</taxon>
        <taxon>Stramenopiles</taxon>
        <taxon>Ochrophyta</taxon>
        <taxon>Bacillariophyta</taxon>
        <taxon>Coscinodiscophyceae</taxon>
        <taxon>Thalassiosirophycidae</taxon>
        <taxon>Stephanodiscales</taxon>
        <taxon>Stephanodiscaceae</taxon>
        <taxon>Cyclotella</taxon>
    </lineage>
</organism>
<dbReference type="GO" id="GO:0016740">
    <property type="term" value="F:transferase activity"/>
    <property type="evidence" value="ECO:0007669"/>
    <property type="project" value="UniProtKB-KW"/>
</dbReference>
<accession>A0ABD3MPC4</accession>
<dbReference type="InterPro" id="IPR019378">
    <property type="entry name" value="GDP-Fuc_O-FucTrfase"/>
</dbReference>
<feature type="chain" id="PRO_5044876426" description="O-fucosyltransferase family protein" evidence="4">
    <location>
        <begin position="21"/>
        <end position="379"/>
    </location>
</feature>
<feature type="signal peptide" evidence="4">
    <location>
        <begin position="1"/>
        <end position="20"/>
    </location>
</feature>
<reference evidence="5 6" key="1">
    <citation type="submission" date="2024-10" db="EMBL/GenBank/DDBJ databases">
        <title>Updated reference genomes for cyclostephanoid diatoms.</title>
        <authorList>
            <person name="Roberts W.R."/>
            <person name="Alverson A.J."/>
        </authorList>
    </citation>
    <scope>NUCLEOTIDE SEQUENCE [LARGE SCALE GENOMIC DNA]</scope>
    <source>
        <strain evidence="5 6">AJA010-31</strain>
    </source>
</reference>
<sequence>MARIHPTLRRLAVLLPLLAAYQQVFHLSRRNDLFWQEWRDTLDAATVEITRHAFYRAQSAAVVQSKTASTSNNIGATEAQQVSPPARSSAAASQRRYLVADLQFGLTNQAIEAFVAVLLALQLNRTLVLPKVRPTIPKGRKFALAHSKAEPFSHIWDPDFFIRCARDKLDMPELAFAVEDIHYQAHIAEQHTYSLQRWDGNDNFIPLFARNASSNDLLTALINDTAEYIKLVVPFHYPTSAKWNSAQCFRPSLRLQSMIDHYKSKLPEKYACLHARTEADWYTVHCCVHENGNTTSPHPHLWTCEGSNSSFHDSEKASQCKQMYATPREISKFLQSDGLSLNSTLWISSGSSRIGYAESIISGISLRVYQRNSRELYKQ</sequence>
<keyword evidence="6" id="KW-1185">Reference proteome</keyword>